<evidence type="ECO:0000256" key="1">
    <source>
        <dbReference type="SAM" id="MobiDB-lite"/>
    </source>
</evidence>
<dbReference type="Proteomes" id="UP001598138">
    <property type="component" value="Unassembled WGS sequence"/>
</dbReference>
<evidence type="ECO:0000256" key="2">
    <source>
        <dbReference type="SAM" id="Phobius"/>
    </source>
</evidence>
<gene>
    <name evidence="3" type="ORF">U0R10_09375</name>
</gene>
<dbReference type="EMBL" id="JBBKXZ010000003">
    <property type="protein sequence ID" value="MFD3394834.1"/>
    <property type="molecule type" value="Genomic_DNA"/>
</dbReference>
<dbReference type="RefSeq" id="WP_377983708.1">
    <property type="nucleotide sequence ID" value="NZ_JBBKXZ010000003.1"/>
</dbReference>
<evidence type="ECO:0000313" key="3">
    <source>
        <dbReference type="EMBL" id="MFD3394834.1"/>
    </source>
</evidence>
<keyword evidence="2" id="KW-0812">Transmembrane</keyword>
<dbReference type="Pfam" id="PF19579">
    <property type="entry name" value="FtsL_2"/>
    <property type="match status" value="1"/>
</dbReference>
<protein>
    <submittedName>
        <fullName evidence="3">FtsL-like putative cell division protein</fullName>
    </submittedName>
</protein>
<evidence type="ECO:0000313" key="4">
    <source>
        <dbReference type="Proteomes" id="UP001598138"/>
    </source>
</evidence>
<keyword evidence="2" id="KW-0472">Membrane</keyword>
<keyword evidence="4" id="KW-1185">Reference proteome</keyword>
<name>A0ABW6DGJ2_9BACT</name>
<comment type="caution">
    <text evidence="3">The sequence shown here is derived from an EMBL/GenBank/DDBJ whole genome shotgun (WGS) entry which is preliminary data.</text>
</comment>
<accession>A0ABW6DGJ2</accession>
<feature type="transmembrane region" description="Helical" evidence="2">
    <location>
        <begin position="40"/>
        <end position="57"/>
    </location>
</feature>
<organism evidence="3 4">
    <name type="scientific">Aquirufa avitistagni</name>
    <dbReference type="NCBI Taxonomy" id="3104728"/>
    <lineage>
        <taxon>Bacteria</taxon>
        <taxon>Pseudomonadati</taxon>
        <taxon>Bacteroidota</taxon>
        <taxon>Cytophagia</taxon>
        <taxon>Cytophagales</taxon>
        <taxon>Flectobacillaceae</taxon>
        <taxon>Aquirufa</taxon>
    </lineage>
</organism>
<keyword evidence="2" id="KW-1133">Transmembrane helix</keyword>
<sequence length="124" mass="14009">MASSVETEAKEKTTAPPKESPMEMLFNIDSLTGGQMPMELVKRITFVAGLILIYIYYTMLAEGRMHQIVTTKQELEEIRADYTTQKADYMKVGKQSYLAIAMRRYGLEVSLTPPIKVVADPVKE</sequence>
<feature type="region of interest" description="Disordered" evidence="1">
    <location>
        <begin position="1"/>
        <end position="20"/>
    </location>
</feature>
<proteinExistence type="predicted"/>
<reference evidence="3 4" key="1">
    <citation type="submission" date="2024-03" db="EMBL/GenBank/DDBJ databases">
        <title>Aquirufa genome sequencing.</title>
        <authorList>
            <person name="Pitt A."/>
            <person name="Hahn M.W."/>
        </authorList>
    </citation>
    <scope>NUCLEOTIDE SEQUENCE [LARGE SCALE GENOMIC DNA]</scope>
    <source>
        <strain evidence="3 4">OSTEICH-129V</strain>
    </source>
</reference>
<dbReference type="InterPro" id="IPR045755">
    <property type="entry name" value="FtsL-like"/>
</dbReference>